<accession>A0AA86N5D0</accession>
<reference evidence="1" key="1">
    <citation type="submission" date="2023-06" db="EMBL/GenBank/DDBJ databases">
        <authorList>
            <person name="Kurt Z."/>
        </authorList>
    </citation>
    <scope>NUCLEOTIDE SEQUENCE</scope>
</reference>
<sequence>MQGNQLLFKQMQENSDRLDLMIFQNFSTINSLISNTTTQLTKNILENNNNLDNRIFENISNVNFIISTVNSTLLQQIVDNSTILDSRIFNNITDVKQTLTDNFTTLVSLVQKLQDQIDLLHNKQDKLPLEMLDNMFQQDNYEVTELWMIYGQPAFVQTFDISSITNTIIASNFTNGSVFGTLTNIQNAFIDVQNGVYSSVVNPLFDAQNQFYNIKVQVGIQIVGNGQILSKNNAIVINQLIIMSKVGTAITINSLLQLNIIQTQSVNTNVKDMKINLAVEASTGNLSLIGYVTGQLNIINYEVSGIYITQGSMSLGVNTASLSKIIIKYVSFAPQSYIYGNQSSYFFSSVNNCNIEFSRSKISLINQILSSQTSSSSNQQQFGGLISNLNSTRLIVAEISYSSNFTCITQYMINSGFLLGKSNSTLSQIIFKGLCFSTTLKAVSNINQFGIVGLLDGNITIKQSNIQMNISSDTINNFGVVGQLSVQSLFSVFQDICLVIDLQCFAGSASSAVIGQLFSSSTFVSNISVVSSVYNGTGIYGGLVAYSNSNISILNSMFDNIKITSNGYAGAVIGQSSNQVLLRNIIVSNSIINSTSFVGGCIAYSGSVTSLLNGVISNSLLFSKMNLGGFFGLVTQQMYSQNVNATKLHIISLMNYSAGGIIGSSNANTTIESSYIYNTNVSFGAGSAGVIGSSMQNIVIIDASVQLSIINGTNGTGGIVGIVGKSTSTNIFKCLIANTKLYSNDTIGGISGVLNLSCATIKSCQTDNNTIISIKYAGGIIGQSIDNLNIENTTVNNCNITSFTSVVGGIIGISQSVIMKQCSVDYITLIALGQTGGIIGIAGTVENSPGYLQIDQVQVNNINQYCEISQGAVIGIIYISSIISNVNVNQATLNSTAAYGVGGIIGIQYANVQIIGCVIKYVNIFNGANGAGGILGFSNYTVVIVNCSIFNSIFVSGGGSGGVIGYQKSNISNQTQIYNTTIRNVSLTANYSGGFIGNYDSTFVFIIKNSRVSQISASGLGQAGIVIGNSPPSYQIISSGSDDMNIVNGVILQYCSNFTTVKGC</sequence>
<name>A0AA86N5D0_9EUKA</name>
<keyword evidence="3" id="KW-1185">Reference proteome</keyword>
<reference evidence="2 3" key="2">
    <citation type="submission" date="2024-07" db="EMBL/GenBank/DDBJ databases">
        <authorList>
            <person name="Akdeniz Z."/>
        </authorList>
    </citation>
    <scope>NUCLEOTIDE SEQUENCE [LARGE SCALE GENOMIC DNA]</scope>
</reference>
<evidence type="ECO:0000313" key="1">
    <source>
        <dbReference type="EMBL" id="CAI9913035.1"/>
    </source>
</evidence>
<dbReference type="EMBL" id="CAXDID020000942">
    <property type="protein sequence ID" value="CAL6116026.1"/>
    <property type="molecule type" value="Genomic_DNA"/>
</dbReference>
<evidence type="ECO:0000313" key="3">
    <source>
        <dbReference type="Proteomes" id="UP001642409"/>
    </source>
</evidence>
<protein>
    <submittedName>
        <fullName evidence="1">Uncharacterized protein</fullName>
    </submittedName>
</protein>
<organism evidence="1">
    <name type="scientific">Hexamita inflata</name>
    <dbReference type="NCBI Taxonomy" id="28002"/>
    <lineage>
        <taxon>Eukaryota</taxon>
        <taxon>Metamonada</taxon>
        <taxon>Diplomonadida</taxon>
        <taxon>Hexamitidae</taxon>
        <taxon>Hexamitinae</taxon>
        <taxon>Hexamita</taxon>
    </lineage>
</organism>
<dbReference type="EMBL" id="CATOUU010000015">
    <property type="protein sequence ID" value="CAI9913035.1"/>
    <property type="molecule type" value="Genomic_DNA"/>
</dbReference>
<dbReference type="Proteomes" id="UP001642409">
    <property type="component" value="Unassembled WGS sequence"/>
</dbReference>
<dbReference type="AlphaFoldDB" id="A0AA86N5D0"/>
<gene>
    <name evidence="1" type="ORF">HINF_LOCUS680</name>
    <name evidence="2" type="ORF">HINF_LOCUS78884</name>
</gene>
<comment type="caution">
    <text evidence="1">The sequence shown here is derived from an EMBL/GenBank/DDBJ whole genome shotgun (WGS) entry which is preliminary data.</text>
</comment>
<evidence type="ECO:0000313" key="2">
    <source>
        <dbReference type="EMBL" id="CAL6116026.1"/>
    </source>
</evidence>
<proteinExistence type="predicted"/>